<dbReference type="Gene3D" id="1.25.10.10">
    <property type="entry name" value="Leucine-rich Repeat Variant"/>
    <property type="match status" value="1"/>
</dbReference>
<gene>
    <name evidence="11" type="ORF">PRUPE_3G278800</name>
</gene>
<dbReference type="InterPro" id="IPR003613">
    <property type="entry name" value="Ubox_domain"/>
</dbReference>
<dbReference type="Pfam" id="PF00514">
    <property type="entry name" value="Arm"/>
    <property type="match status" value="2"/>
</dbReference>
<organism evidence="11 12">
    <name type="scientific">Prunus persica</name>
    <name type="common">Peach</name>
    <name type="synonym">Amygdalus persica</name>
    <dbReference type="NCBI Taxonomy" id="3760"/>
    <lineage>
        <taxon>Eukaryota</taxon>
        <taxon>Viridiplantae</taxon>
        <taxon>Streptophyta</taxon>
        <taxon>Embryophyta</taxon>
        <taxon>Tracheophyta</taxon>
        <taxon>Spermatophyta</taxon>
        <taxon>Magnoliopsida</taxon>
        <taxon>eudicotyledons</taxon>
        <taxon>Gunneridae</taxon>
        <taxon>Pentapetalae</taxon>
        <taxon>rosids</taxon>
        <taxon>fabids</taxon>
        <taxon>Rosales</taxon>
        <taxon>Rosaceae</taxon>
        <taxon>Amygdaloideae</taxon>
        <taxon>Amygdaleae</taxon>
        <taxon>Prunus</taxon>
    </lineage>
</organism>
<dbReference type="GO" id="GO:0005634">
    <property type="term" value="C:nucleus"/>
    <property type="evidence" value="ECO:0000318"/>
    <property type="project" value="GO_Central"/>
</dbReference>
<dbReference type="eggNOG" id="ENOG502QPJU">
    <property type="taxonomic scope" value="Eukaryota"/>
</dbReference>
<dbReference type="SUPFAM" id="SSF48371">
    <property type="entry name" value="ARM repeat"/>
    <property type="match status" value="1"/>
</dbReference>
<comment type="pathway">
    <text evidence="3">Protein modification; protein ubiquitination.</text>
</comment>
<dbReference type="InterPro" id="IPR011989">
    <property type="entry name" value="ARM-like"/>
</dbReference>
<keyword evidence="12" id="KW-1185">Reference proteome</keyword>
<dbReference type="PROSITE" id="PS51698">
    <property type="entry name" value="U_BOX"/>
    <property type="match status" value="1"/>
</dbReference>
<evidence type="ECO:0000256" key="5">
    <source>
        <dbReference type="ARBA" id="ARBA00022679"/>
    </source>
</evidence>
<comment type="catalytic activity">
    <reaction evidence="1">
        <text>S-ubiquitinyl-[E2 ubiquitin-conjugating enzyme]-L-cysteine + [acceptor protein]-L-lysine = [E2 ubiquitin-conjugating enzyme]-L-cysteine + N(6)-ubiquitinyl-[acceptor protein]-L-lysine.</text>
        <dbReference type="EC" id="2.3.2.27"/>
    </reaction>
</comment>
<dbReference type="GO" id="GO:0016567">
    <property type="term" value="P:protein ubiquitination"/>
    <property type="evidence" value="ECO:0007669"/>
    <property type="project" value="UniProtKB-UniPathway"/>
</dbReference>
<dbReference type="Proteomes" id="UP000006882">
    <property type="component" value="Chromosome G3"/>
</dbReference>
<dbReference type="SUPFAM" id="SSF57850">
    <property type="entry name" value="RING/U-box"/>
    <property type="match status" value="1"/>
</dbReference>
<evidence type="ECO:0000256" key="4">
    <source>
        <dbReference type="ARBA" id="ARBA00012483"/>
    </source>
</evidence>
<accession>A0A251Q6J5</accession>
<reference evidence="11 12" key="1">
    <citation type="journal article" date="2013" name="Nat. Genet.">
        <title>The high-quality draft genome of peach (Prunus persica) identifies unique patterns of genetic diversity, domestication and genome evolution.</title>
        <authorList>
            <consortium name="International Peach Genome Initiative"/>
            <person name="Verde I."/>
            <person name="Abbott A.G."/>
            <person name="Scalabrin S."/>
            <person name="Jung S."/>
            <person name="Shu S."/>
            <person name="Marroni F."/>
            <person name="Zhebentyayeva T."/>
            <person name="Dettori M.T."/>
            <person name="Grimwood J."/>
            <person name="Cattonaro F."/>
            <person name="Zuccolo A."/>
            <person name="Rossini L."/>
            <person name="Jenkins J."/>
            <person name="Vendramin E."/>
            <person name="Meisel L.A."/>
            <person name="Decroocq V."/>
            <person name="Sosinski B."/>
            <person name="Prochnik S."/>
            <person name="Mitros T."/>
            <person name="Policriti A."/>
            <person name="Cipriani G."/>
            <person name="Dondini L."/>
            <person name="Ficklin S."/>
            <person name="Goodstein D.M."/>
            <person name="Xuan P."/>
            <person name="Del Fabbro C."/>
            <person name="Aramini V."/>
            <person name="Copetti D."/>
            <person name="Gonzalez S."/>
            <person name="Horner D.S."/>
            <person name="Falchi R."/>
            <person name="Lucas S."/>
            <person name="Mica E."/>
            <person name="Maldonado J."/>
            <person name="Lazzari B."/>
            <person name="Bielenberg D."/>
            <person name="Pirona R."/>
            <person name="Miculan M."/>
            <person name="Barakat A."/>
            <person name="Testolin R."/>
            <person name="Stella A."/>
            <person name="Tartarini S."/>
            <person name="Tonutti P."/>
            <person name="Arus P."/>
            <person name="Orellana A."/>
            <person name="Wells C."/>
            <person name="Main D."/>
            <person name="Vizzotto G."/>
            <person name="Silva H."/>
            <person name="Salamini F."/>
            <person name="Schmutz J."/>
            <person name="Morgante M."/>
            <person name="Rokhsar D.S."/>
        </authorList>
    </citation>
    <scope>NUCLEOTIDE SEQUENCE [LARGE SCALE GENOMIC DNA]</scope>
    <source>
        <strain evidence="12">cv. Nemared</strain>
    </source>
</reference>
<dbReference type="AlphaFoldDB" id="A0A251Q6J5"/>
<dbReference type="PANTHER" id="PTHR23315">
    <property type="entry name" value="U BOX DOMAIN-CONTAINING"/>
    <property type="match status" value="1"/>
</dbReference>
<evidence type="ECO:0000256" key="7">
    <source>
        <dbReference type="ARBA" id="ARBA00022786"/>
    </source>
</evidence>
<evidence type="ECO:0000256" key="9">
    <source>
        <dbReference type="SAM" id="MobiDB-lite"/>
    </source>
</evidence>
<dbReference type="GO" id="GO:0061630">
    <property type="term" value="F:ubiquitin protein ligase activity"/>
    <property type="evidence" value="ECO:0007669"/>
    <property type="project" value="UniProtKB-EC"/>
</dbReference>
<keyword evidence="6" id="KW-0677">Repeat</keyword>
<dbReference type="InterPro" id="IPR013083">
    <property type="entry name" value="Znf_RING/FYVE/PHD"/>
</dbReference>
<dbReference type="UniPathway" id="UPA00143"/>
<dbReference type="Gramene" id="ONI19417">
    <property type="protein sequence ID" value="ONI19417"/>
    <property type="gene ID" value="PRUPE_3G278800"/>
</dbReference>
<dbReference type="PROSITE" id="PS50176">
    <property type="entry name" value="ARM_REPEAT"/>
    <property type="match status" value="1"/>
</dbReference>
<dbReference type="InterPro" id="IPR000225">
    <property type="entry name" value="Armadillo"/>
</dbReference>
<name>A0A251Q6J5_PRUPE</name>
<evidence type="ECO:0000256" key="8">
    <source>
        <dbReference type="PROSITE-ProRule" id="PRU00259"/>
    </source>
</evidence>
<evidence type="ECO:0000256" key="3">
    <source>
        <dbReference type="ARBA" id="ARBA00004906"/>
    </source>
</evidence>
<dbReference type="EMBL" id="CM007653">
    <property type="protein sequence ID" value="ONI19417.1"/>
    <property type="molecule type" value="Genomic_DNA"/>
</dbReference>
<dbReference type="SMART" id="SM00185">
    <property type="entry name" value="ARM"/>
    <property type="match status" value="5"/>
</dbReference>
<dbReference type="InterPro" id="IPR016024">
    <property type="entry name" value="ARM-type_fold"/>
</dbReference>
<evidence type="ECO:0000313" key="11">
    <source>
        <dbReference type="EMBL" id="ONI19417.1"/>
    </source>
</evidence>
<feature type="region of interest" description="Disordered" evidence="9">
    <location>
        <begin position="543"/>
        <end position="565"/>
    </location>
</feature>
<proteinExistence type="predicted"/>
<evidence type="ECO:0000259" key="10">
    <source>
        <dbReference type="PROSITE" id="PS51698"/>
    </source>
</evidence>
<dbReference type="FunFam" id="3.30.40.10:FF:000491">
    <property type="entry name" value="RING-type E3 ubiquitin transferase"/>
    <property type="match status" value="1"/>
</dbReference>
<dbReference type="OrthoDB" id="7537227at2759"/>
<evidence type="ECO:0000256" key="2">
    <source>
        <dbReference type="ARBA" id="ARBA00003861"/>
    </source>
</evidence>
<dbReference type="FunFam" id="1.25.10.10:FF:000578">
    <property type="entry name" value="RING-type E3 ubiquitin transferase"/>
    <property type="match status" value="1"/>
</dbReference>
<feature type="domain" description="U-box" evidence="10">
    <location>
        <begin position="58"/>
        <end position="132"/>
    </location>
</feature>
<evidence type="ECO:0000256" key="6">
    <source>
        <dbReference type="ARBA" id="ARBA00022737"/>
    </source>
</evidence>
<keyword evidence="5" id="KW-0808">Transferase</keyword>
<keyword evidence="7" id="KW-0833">Ubl conjugation pathway</keyword>
<dbReference type="GO" id="GO:0005737">
    <property type="term" value="C:cytoplasm"/>
    <property type="evidence" value="ECO:0000318"/>
    <property type="project" value="GO_Central"/>
</dbReference>
<evidence type="ECO:0000313" key="12">
    <source>
        <dbReference type="Proteomes" id="UP000006882"/>
    </source>
</evidence>
<sequence>MEFQEAVMKLMIHKAKENEWAFQTPDRVTEISSPSPRRKWKLFNRSSSAIPSKTAKAQAPKEFICPISGSLMADPVIVSSGHTFERACVQVCKSLNFTPTLVDSPPPDFSSVISNLALKSAILNWCRKSSIDPPKPLDFSSADQLVRAFVASQNQTLPQKLVISENELLIQGVNETPKVNFNHAATEVTRRPTHFHSSSDESVTALVSTPPLPFSTQPSCYSSCSSSSSEIETLNPGNSNSSSRSVEDDEILIKLRSQHVFEIEDALASLRKITRTREDTRASLCTPRMLSALRPLIVSRYTGVQVNSVAALVNLSLEKSNKIKIVRSGVLPPLIDVLKAGSPEAQEHASGALFSLALDDDCKTAIGVLGALPPLLHLLRSESERTRHDSALALYHLTLVQSNRSKLVKLGSVPILLRMVKSGHMTGRVLLTLCNLSSCADGRASMLDAGGVECLLGVLRGNEFDSKATQESCVATLCGLSYGGLRFKGLAKVAGAIEVLREVEKKGSDRAREKARRMLEMMRGKEEEEEDEVDWEELLNSGLGSRNRSQLSGGLGGSSVNSSEF</sequence>
<feature type="repeat" description="ARM" evidence="8">
    <location>
        <begin position="370"/>
        <end position="412"/>
    </location>
</feature>
<comment type="function">
    <text evidence="2">Functions as an E3 ubiquitin ligase.</text>
</comment>
<dbReference type="Pfam" id="PF04564">
    <property type="entry name" value="U-box"/>
    <property type="match status" value="1"/>
</dbReference>
<protein>
    <recommendedName>
        <fullName evidence="4">RING-type E3 ubiquitin transferase</fullName>
        <ecNumber evidence="4">2.3.2.27</ecNumber>
    </recommendedName>
</protein>
<dbReference type="Gene3D" id="3.30.40.10">
    <property type="entry name" value="Zinc/RING finger domain, C3HC4 (zinc finger)"/>
    <property type="match status" value="1"/>
</dbReference>
<dbReference type="SMART" id="SM00504">
    <property type="entry name" value="Ubox"/>
    <property type="match status" value="1"/>
</dbReference>
<evidence type="ECO:0000256" key="1">
    <source>
        <dbReference type="ARBA" id="ARBA00000900"/>
    </source>
</evidence>
<dbReference type="PANTHER" id="PTHR23315:SF339">
    <property type="entry name" value="U-BOX DOMAIN-CONTAINING PROTEIN 40"/>
    <property type="match status" value="1"/>
</dbReference>
<dbReference type="EC" id="2.3.2.27" evidence="4"/>
<dbReference type="SMR" id="A0A251Q6J5"/>